<keyword evidence="2 9" id="KW-0812">Transmembrane</keyword>
<feature type="transmembrane region" description="Helical" evidence="9">
    <location>
        <begin position="384"/>
        <end position="405"/>
    </location>
</feature>
<dbReference type="Pfam" id="PF12796">
    <property type="entry name" value="Ank_2"/>
    <property type="match status" value="4"/>
</dbReference>
<name>A0A6I9TBW8_SESIN</name>
<feature type="transmembrane region" description="Helical" evidence="9">
    <location>
        <begin position="353"/>
        <end position="372"/>
    </location>
</feature>
<sequence length="952" mass="104682">MEAKLFEAACSGNLQALYDVVGQSGVAALLKLHLSGSVETPLHLASMFGQAEFVREYMKLSSISAHQLSQLNQDGCSPLHLASAAGHLEIVTFLLEFGKQKCAVEELCMKKDRDRRTALHCAVVNGRIDVVDVLLVNCPQAAKEVTAQQETVLHLAVKHHQQESLEFLIGQKLGSSVEDLLNVGDREGNTILHLATANRQLQTVEYLVKQPNLNVNAENSYGLRALDIMYACALNSKDMYIEEAIRLAGGCRSQLAATTNQTRPSHNTQNTPKGSICLADDWLKELRSGIIVMASVFATLTFQVALTPPGGVWQDWGSNATTTSNSSVVPAHQPGVPILYNLDPKQFNKVMRLNTLTFMISVATIILMIQPFKIQSLEPRKLRYVVLAPYVVLLNVNFMAVEFLSIGSIMTKKSLTSSHFWLTRIPWLLIIVFAFFFGTALYFLPLRRGPRPSQNTQSSSNSSSQNSSPYIEKFPDELMETKLLEAACSGNLQALYDVVQEAGAAVLLKLHLSGSVETPLHLAFMFGQANFVREYMKLSSISAHQLSQLNQDGCSPLHLASAAGHLEMVTFLLEFGKQKSVVEELCMNKDRDGRTALHSAVVNGKIDVIDVLFDHCPQAATKMTFHKDSILHLAVKHHQHEALMFLIDQKFGSSVEDLLNLGDWEGNTILHLATNNRQLQTVEYLVKQPNLNVNAENSNGLRPLDMLLVNTSNEAHIEETITLAGGCRSQMATTNVQARLQHPHSLDTSSTSISQADDTKRLKQLRSGIIVMASIFATMTFQVVLTPPGGVWQDWGPNAAATSNTSAIPAHKPGESILYDLDQKKFRILLSCNTQAFLASIATIIIMLQVFKAESPAWKMGIFCVSITVVFVVVEYFEIVRLIVGTKLLMYPGFIAPLIIWALILGAAILSLNHKSILQFPRRDFNTSSSSGEAIPNATSGRNSPSANSHPF</sequence>
<feature type="domain" description="PGG" evidence="10">
    <location>
        <begin position="760"/>
        <end position="874"/>
    </location>
</feature>
<keyword evidence="4 9" id="KW-1133">Transmembrane helix</keyword>
<evidence type="ECO:0000256" key="2">
    <source>
        <dbReference type="ARBA" id="ARBA00022692"/>
    </source>
</evidence>
<dbReference type="RefSeq" id="XP_011081075.2">
    <property type="nucleotide sequence ID" value="XM_011082773.2"/>
</dbReference>
<dbReference type="InterPro" id="IPR026961">
    <property type="entry name" value="PGG_dom"/>
</dbReference>
<evidence type="ECO:0000313" key="12">
    <source>
        <dbReference type="RefSeq" id="XP_011081075.2"/>
    </source>
</evidence>
<dbReference type="SMART" id="SM00248">
    <property type="entry name" value="ANK"/>
    <property type="match status" value="10"/>
</dbReference>
<comment type="subcellular location">
    <subcellularLocation>
        <location evidence="1">Membrane</location>
        <topology evidence="1">Multi-pass membrane protein</topology>
    </subcellularLocation>
</comment>
<dbReference type="Proteomes" id="UP000504604">
    <property type="component" value="Linkage group LG6"/>
</dbReference>
<keyword evidence="3" id="KW-0677">Repeat</keyword>
<keyword evidence="5 7" id="KW-0040">ANK repeat</keyword>
<dbReference type="InParanoid" id="A0A6I9TBW8"/>
<feature type="repeat" description="ANK" evidence="7">
    <location>
        <begin position="552"/>
        <end position="584"/>
    </location>
</feature>
<evidence type="ECO:0000256" key="1">
    <source>
        <dbReference type="ARBA" id="ARBA00004141"/>
    </source>
</evidence>
<feature type="transmembrane region" description="Helical" evidence="9">
    <location>
        <begin position="889"/>
        <end position="912"/>
    </location>
</feature>
<feature type="repeat" description="ANK" evidence="7">
    <location>
        <begin position="74"/>
        <end position="106"/>
    </location>
</feature>
<evidence type="ECO:0000256" key="6">
    <source>
        <dbReference type="ARBA" id="ARBA00023136"/>
    </source>
</evidence>
<dbReference type="GeneID" id="105164173"/>
<feature type="transmembrane region" description="Helical" evidence="9">
    <location>
        <begin position="860"/>
        <end position="877"/>
    </location>
</feature>
<keyword evidence="11" id="KW-1185">Reference proteome</keyword>
<evidence type="ECO:0000256" key="4">
    <source>
        <dbReference type="ARBA" id="ARBA00022989"/>
    </source>
</evidence>
<gene>
    <name evidence="12" type="primary">LOC105164173</name>
</gene>
<dbReference type="PANTHER" id="PTHR24186:SF38">
    <property type="entry name" value="ANKYRIN REPEAT FAMILY PROTEIN"/>
    <property type="match status" value="1"/>
</dbReference>
<evidence type="ECO:0000256" key="8">
    <source>
        <dbReference type="SAM" id="MobiDB-lite"/>
    </source>
</evidence>
<accession>A0A6I9TBW8</accession>
<evidence type="ECO:0000256" key="5">
    <source>
        <dbReference type="ARBA" id="ARBA00023043"/>
    </source>
</evidence>
<dbReference type="AlphaFoldDB" id="A0A6I9TBW8"/>
<dbReference type="InterPro" id="IPR002110">
    <property type="entry name" value="Ankyrin_rpt"/>
</dbReference>
<feature type="transmembrane region" description="Helical" evidence="9">
    <location>
        <begin position="828"/>
        <end position="848"/>
    </location>
</feature>
<evidence type="ECO:0000256" key="7">
    <source>
        <dbReference type="PROSITE-ProRule" id="PRU00023"/>
    </source>
</evidence>
<organism evidence="11 12">
    <name type="scientific">Sesamum indicum</name>
    <name type="common">Oriental sesame</name>
    <name type="synonym">Sesamum orientale</name>
    <dbReference type="NCBI Taxonomy" id="4182"/>
    <lineage>
        <taxon>Eukaryota</taxon>
        <taxon>Viridiplantae</taxon>
        <taxon>Streptophyta</taxon>
        <taxon>Embryophyta</taxon>
        <taxon>Tracheophyta</taxon>
        <taxon>Spermatophyta</taxon>
        <taxon>Magnoliopsida</taxon>
        <taxon>eudicotyledons</taxon>
        <taxon>Gunneridae</taxon>
        <taxon>Pentapetalae</taxon>
        <taxon>asterids</taxon>
        <taxon>lamiids</taxon>
        <taxon>Lamiales</taxon>
        <taxon>Pedaliaceae</taxon>
        <taxon>Sesamum</taxon>
    </lineage>
</organism>
<feature type="transmembrane region" description="Helical" evidence="9">
    <location>
        <begin position="425"/>
        <end position="444"/>
    </location>
</feature>
<dbReference type="PROSITE" id="PS50297">
    <property type="entry name" value="ANK_REP_REGION"/>
    <property type="match status" value="4"/>
</dbReference>
<feature type="region of interest" description="Disordered" evidence="8">
    <location>
        <begin position="926"/>
        <end position="952"/>
    </location>
</feature>
<evidence type="ECO:0000256" key="3">
    <source>
        <dbReference type="ARBA" id="ARBA00022737"/>
    </source>
</evidence>
<reference evidence="12" key="1">
    <citation type="submission" date="2025-08" db="UniProtKB">
        <authorList>
            <consortium name="RefSeq"/>
        </authorList>
    </citation>
    <scope>IDENTIFICATION</scope>
</reference>
<dbReference type="PANTHER" id="PTHR24186">
    <property type="entry name" value="PROTEIN PHOSPHATASE 1 REGULATORY SUBUNIT"/>
    <property type="match status" value="1"/>
</dbReference>
<feature type="domain" description="PGG" evidence="10">
    <location>
        <begin position="281"/>
        <end position="405"/>
    </location>
</feature>
<evidence type="ECO:0000313" key="11">
    <source>
        <dbReference type="Proteomes" id="UP000504604"/>
    </source>
</evidence>
<dbReference type="GO" id="GO:0005886">
    <property type="term" value="C:plasma membrane"/>
    <property type="evidence" value="ECO:0007669"/>
    <property type="project" value="TreeGrafter"/>
</dbReference>
<dbReference type="OrthoDB" id="913359at2759"/>
<feature type="repeat" description="ANK" evidence="7">
    <location>
        <begin position="114"/>
        <end position="135"/>
    </location>
</feature>
<protein>
    <submittedName>
        <fullName evidence="12">Uncharacterized protein LOC105164173</fullName>
    </submittedName>
</protein>
<dbReference type="PROSITE" id="PS50088">
    <property type="entry name" value="ANK_REPEAT"/>
    <property type="match status" value="4"/>
</dbReference>
<dbReference type="Gene3D" id="1.25.40.20">
    <property type="entry name" value="Ankyrin repeat-containing domain"/>
    <property type="match status" value="3"/>
</dbReference>
<dbReference type="Pfam" id="PF00023">
    <property type="entry name" value="Ank"/>
    <property type="match status" value="1"/>
</dbReference>
<feature type="transmembrane region" description="Helical" evidence="9">
    <location>
        <begin position="768"/>
        <end position="785"/>
    </location>
</feature>
<dbReference type="KEGG" id="sind:105164173"/>
<dbReference type="Pfam" id="PF13962">
    <property type="entry name" value="PGG"/>
    <property type="match status" value="2"/>
</dbReference>
<feature type="repeat" description="ANK" evidence="7">
    <location>
        <begin position="592"/>
        <end position="615"/>
    </location>
</feature>
<keyword evidence="6 9" id="KW-0472">Membrane</keyword>
<dbReference type="SUPFAM" id="SSF48403">
    <property type="entry name" value="Ankyrin repeat"/>
    <property type="match status" value="2"/>
</dbReference>
<evidence type="ECO:0000256" key="9">
    <source>
        <dbReference type="SAM" id="Phobius"/>
    </source>
</evidence>
<proteinExistence type="predicted"/>
<evidence type="ECO:0000259" key="10">
    <source>
        <dbReference type="Pfam" id="PF13962"/>
    </source>
</evidence>
<dbReference type="InterPro" id="IPR036770">
    <property type="entry name" value="Ankyrin_rpt-contain_sf"/>
</dbReference>